<dbReference type="eggNOG" id="COG3794">
    <property type="taxonomic scope" value="Bacteria"/>
</dbReference>
<proteinExistence type="predicted"/>
<feature type="signal peptide" evidence="3">
    <location>
        <begin position="1"/>
        <end position="23"/>
    </location>
</feature>
<evidence type="ECO:0000256" key="3">
    <source>
        <dbReference type="SAM" id="SignalP"/>
    </source>
</evidence>
<sequence length="105" mass="10880">MSFRHIFPGAFALALALTAPVFAADHAVDIQGMAFSVPVLEVAVGDTVTFTNLDGAPHTATATDGSFDTGRLTQGQSATITITEAGTFDYFCVVHPSMTASITAQ</sequence>
<keyword evidence="1" id="KW-0479">Metal-binding</keyword>
<dbReference type="PANTHER" id="PTHR36507:SF1">
    <property type="entry name" value="BLL1555 PROTEIN"/>
    <property type="match status" value="1"/>
</dbReference>
<dbReference type="InterPro" id="IPR052721">
    <property type="entry name" value="ET_Amicyanin"/>
</dbReference>
<dbReference type="AlphaFoldDB" id="G4RFA8"/>
<dbReference type="STRING" id="1082931.KKY_940"/>
<keyword evidence="6" id="KW-1185">Reference proteome</keyword>
<evidence type="ECO:0000313" key="5">
    <source>
        <dbReference type="EMBL" id="AEQ50976.1"/>
    </source>
</evidence>
<dbReference type="Gene3D" id="2.60.40.420">
    <property type="entry name" value="Cupredoxins - blue copper proteins"/>
    <property type="match status" value="1"/>
</dbReference>
<evidence type="ECO:0000313" key="6">
    <source>
        <dbReference type="Proteomes" id="UP000008850"/>
    </source>
</evidence>
<dbReference type="SUPFAM" id="SSF49503">
    <property type="entry name" value="Cupredoxins"/>
    <property type="match status" value="1"/>
</dbReference>
<feature type="chain" id="PRO_5003468200" evidence="3">
    <location>
        <begin position="24"/>
        <end position="105"/>
    </location>
</feature>
<dbReference type="Proteomes" id="UP000008850">
    <property type="component" value="Chromosome"/>
</dbReference>
<dbReference type="InterPro" id="IPR008972">
    <property type="entry name" value="Cupredoxin"/>
</dbReference>
<reference evidence="5 6" key="1">
    <citation type="journal article" date="2012" name="J. Bacteriol.">
        <title>Complete genome sequence of Pelagibacterium halotolerans B2T.</title>
        <authorList>
            <person name="Huo Y.Y."/>
            <person name="Cheng H."/>
            <person name="Han X.F."/>
            <person name="Jiang X.W."/>
            <person name="Sun C."/>
            <person name="Zhang X.Q."/>
            <person name="Zhu X.F."/>
            <person name="Liu Y.F."/>
            <person name="Li P.F."/>
            <person name="Ni P.X."/>
            <person name="Wu M."/>
        </authorList>
    </citation>
    <scope>NUCLEOTIDE SEQUENCE [LARGE SCALE GENOMIC DNA]</scope>
    <source>
        <strain evidence="6">DSM 22347 / JCM 15775 / CGMCC 1.7692 / B2</strain>
    </source>
</reference>
<organism evidence="5 6">
    <name type="scientific">Pelagibacterium halotolerans (strain DSM 22347 / JCM 15775 / CGMCC 1.7692 / B2)</name>
    <dbReference type="NCBI Taxonomy" id="1082931"/>
    <lineage>
        <taxon>Bacteria</taxon>
        <taxon>Pseudomonadati</taxon>
        <taxon>Pseudomonadota</taxon>
        <taxon>Alphaproteobacteria</taxon>
        <taxon>Hyphomicrobiales</taxon>
        <taxon>Devosiaceae</taxon>
        <taxon>Pelagibacterium</taxon>
    </lineage>
</organism>
<keyword evidence="3" id="KW-0732">Signal</keyword>
<feature type="domain" description="Blue (type 1) copper" evidence="4">
    <location>
        <begin position="27"/>
        <end position="102"/>
    </location>
</feature>
<evidence type="ECO:0000256" key="2">
    <source>
        <dbReference type="ARBA" id="ARBA00023008"/>
    </source>
</evidence>
<dbReference type="PANTHER" id="PTHR36507">
    <property type="entry name" value="BLL1555 PROTEIN"/>
    <property type="match status" value="1"/>
</dbReference>
<dbReference type="EMBL" id="CP003075">
    <property type="protein sequence ID" value="AEQ50976.1"/>
    <property type="molecule type" value="Genomic_DNA"/>
</dbReference>
<dbReference type="KEGG" id="phl:KKY_940"/>
<evidence type="ECO:0000259" key="4">
    <source>
        <dbReference type="Pfam" id="PF00127"/>
    </source>
</evidence>
<dbReference type="InterPro" id="IPR000923">
    <property type="entry name" value="BlueCu_1"/>
</dbReference>
<dbReference type="GO" id="GO:0005507">
    <property type="term" value="F:copper ion binding"/>
    <property type="evidence" value="ECO:0007669"/>
    <property type="project" value="InterPro"/>
</dbReference>
<protein>
    <submittedName>
        <fullName evidence="5">Copper-binding protein, plastocyanin/azurin family</fullName>
    </submittedName>
</protein>
<accession>G4RFA8</accession>
<evidence type="ECO:0000256" key="1">
    <source>
        <dbReference type="ARBA" id="ARBA00022723"/>
    </source>
</evidence>
<name>G4RFA8_PELHB</name>
<keyword evidence="2" id="KW-0186">Copper</keyword>
<gene>
    <name evidence="5" type="ordered locus">KKY_940</name>
</gene>
<dbReference type="GO" id="GO:0009055">
    <property type="term" value="F:electron transfer activity"/>
    <property type="evidence" value="ECO:0007669"/>
    <property type="project" value="InterPro"/>
</dbReference>
<dbReference type="Pfam" id="PF00127">
    <property type="entry name" value="Copper-bind"/>
    <property type="match status" value="1"/>
</dbReference>
<dbReference type="RefSeq" id="WP_014130125.1">
    <property type="nucleotide sequence ID" value="NC_016078.1"/>
</dbReference>
<dbReference type="HOGENOM" id="CLU_084115_4_1_5"/>